<dbReference type="InterPro" id="IPR050438">
    <property type="entry name" value="LMW_PTPase"/>
</dbReference>
<feature type="domain" description="Phosphotyrosine protein phosphatase I" evidence="10">
    <location>
        <begin position="1"/>
        <end position="139"/>
    </location>
</feature>
<dbReference type="InterPro" id="IPR017867">
    <property type="entry name" value="Tyr_phospatase_low_mol_wt"/>
</dbReference>
<accession>A0A2T4Q214</accession>
<dbReference type="EMBL" id="PZEV01000008">
    <property type="protein sequence ID" value="PTI51800.1"/>
    <property type="molecule type" value="Genomic_DNA"/>
</dbReference>
<evidence type="ECO:0000313" key="12">
    <source>
        <dbReference type="Proteomes" id="UP000240717"/>
    </source>
</evidence>
<comment type="caution">
    <text evidence="11">The sequence shown here is derived from an EMBL/GenBank/DDBJ whole genome shotgun (WGS) entry which is preliminary data.</text>
</comment>
<dbReference type="PANTHER" id="PTHR11717">
    <property type="entry name" value="LOW MOLECULAR WEIGHT PROTEIN TYROSINE PHOSPHATASE"/>
    <property type="match status" value="1"/>
</dbReference>
<dbReference type="AlphaFoldDB" id="A0A2T4Q214"/>
<evidence type="ECO:0000256" key="5">
    <source>
        <dbReference type="ARBA" id="ARBA00037193"/>
    </source>
</evidence>
<dbReference type="GO" id="GO:0004725">
    <property type="term" value="F:protein tyrosine phosphatase activity"/>
    <property type="evidence" value="ECO:0007669"/>
    <property type="project" value="UniProtKB-EC"/>
</dbReference>
<dbReference type="RefSeq" id="WP_107532709.1">
    <property type="nucleotide sequence ID" value="NZ_PZEV01000008.1"/>
</dbReference>
<feature type="active site" description="Nucleophile" evidence="9">
    <location>
        <position position="13"/>
    </location>
</feature>
<evidence type="ECO:0000259" key="10">
    <source>
        <dbReference type="SMART" id="SM00226"/>
    </source>
</evidence>
<evidence type="ECO:0000256" key="3">
    <source>
        <dbReference type="ARBA" id="ARBA00022801"/>
    </source>
</evidence>
<dbReference type="CDD" id="cd16344">
    <property type="entry name" value="LMWPAP"/>
    <property type="match status" value="1"/>
</dbReference>
<evidence type="ECO:0000256" key="4">
    <source>
        <dbReference type="ARBA" id="ARBA00022912"/>
    </source>
</evidence>
<feature type="active site" description="Proton donor" evidence="9">
    <location>
        <position position="113"/>
    </location>
</feature>
<dbReference type="EC" id="3.1.3.48" evidence="2"/>
<dbReference type="SMART" id="SM00226">
    <property type="entry name" value="LMWPc"/>
    <property type="match status" value="1"/>
</dbReference>
<evidence type="ECO:0000256" key="8">
    <source>
        <dbReference type="ARBA" id="ARBA00051722"/>
    </source>
</evidence>
<feature type="active site" description="Nucleophile" evidence="9">
    <location>
        <position position="7"/>
    </location>
</feature>
<proteinExistence type="inferred from homology"/>
<dbReference type="Pfam" id="PF01451">
    <property type="entry name" value="LMWPc"/>
    <property type="match status" value="1"/>
</dbReference>
<dbReference type="InterPro" id="IPR036196">
    <property type="entry name" value="Ptyr_pPase_sf"/>
</dbReference>
<protein>
    <recommendedName>
        <fullName evidence="6">Low molecular weight protein-tyrosine-phosphatase PtpB</fullName>
        <ecNumber evidence="2">3.1.3.48</ecNumber>
    </recommendedName>
    <alternativeName>
        <fullName evidence="7">Phosphotyrosine phosphatase B</fullName>
    </alternativeName>
</protein>
<keyword evidence="4" id="KW-0904">Protein phosphatase</keyword>
<keyword evidence="3" id="KW-0378">Hydrolase</keyword>
<evidence type="ECO:0000256" key="9">
    <source>
        <dbReference type="PIRSR" id="PIRSR617867-1"/>
    </source>
</evidence>
<evidence type="ECO:0000313" key="11">
    <source>
        <dbReference type="EMBL" id="PTI51800.1"/>
    </source>
</evidence>
<comment type="similarity">
    <text evidence="1">Belongs to the low molecular weight phosphotyrosine protein phosphatase family.</text>
</comment>
<dbReference type="PRINTS" id="PR00719">
    <property type="entry name" value="LMWPTPASE"/>
</dbReference>
<organism evidence="11 12">
    <name type="scientific">Staphylococcus warneri</name>
    <dbReference type="NCBI Taxonomy" id="1292"/>
    <lineage>
        <taxon>Bacteria</taxon>
        <taxon>Bacillati</taxon>
        <taxon>Bacillota</taxon>
        <taxon>Bacilli</taxon>
        <taxon>Bacillales</taxon>
        <taxon>Staphylococcaceae</taxon>
        <taxon>Staphylococcus</taxon>
    </lineage>
</organism>
<dbReference type="PANTHER" id="PTHR11717:SF31">
    <property type="entry name" value="LOW MOLECULAR WEIGHT PROTEIN-TYROSINE-PHOSPHATASE ETP-RELATED"/>
    <property type="match status" value="1"/>
</dbReference>
<evidence type="ECO:0000256" key="2">
    <source>
        <dbReference type="ARBA" id="ARBA00013064"/>
    </source>
</evidence>
<evidence type="ECO:0000256" key="1">
    <source>
        <dbReference type="ARBA" id="ARBA00011063"/>
    </source>
</evidence>
<dbReference type="SUPFAM" id="SSF52788">
    <property type="entry name" value="Phosphotyrosine protein phosphatases I"/>
    <property type="match status" value="1"/>
</dbReference>
<name>A0A2T4Q214_STAWA</name>
<reference evidence="11 12" key="1">
    <citation type="journal article" date="2016" name="Front. Microbiol.">
        <title>Comprehensive Phylogenetic Analysis of Bovine Non-aureus Staphylococci Species Based on Whole-Genome Sequencing.</title>
        <authorList>
            <person name="Naushad S."/>
            <person name="Barkema H.W."/>
            <person name="Luby C."/>
            <person name="Condas L.A."/>
            <person name="Nobrega D.B."/>
            <person name="Carson D.A."/>
            <person name="De Buck J."/>
        </authorList>
    </citation>
    <scope>NUCLEOTIDE SEQUENCE [LARGE SCALE GENOMIC DNA]</scope>
    <source>
        <strain evidence="11 12">SNUC 2993</strain>
    </source>
</reference>
<evidence type="ECO:0000256" key="6">
    <source>
        <dbReference type="ARBA" id="ARBA00040312"/>
    </source>
</evidence>
<comment type="catalytic activity">
    <reaction evidence="8">
        <text>O-phospho-L-tyrosyl-[protein] + H2O = L-tyrosyl-[protein] + phosphate</text>
        <dbReference type="Rhea" id="RHEA:10684"/>
        <dbReference type="Rhea" id="RHEA-COMP:10136"/>
        <dbReference type="Rhea" id="RHEA-COMP:20101"/>
        <dbReference type="ChEBI" id="CHEBI:15377"/>
        <dbReference type="ChEBI" id="CHEBI:43474"/>
        <dbReference type="ChEBI" id="CHEBI:46858"/>
        <dbReference type="ChEBI" id="CHEBI:61978"/>
        <dbReference type="EC" id="3.1.3.48"/>
    </reaction>
</comment>
<dbReference type="Proteomes" id="UP000240717">
    <property type="component" value="Unassembled WGS sequence"/>
</dbReference>
<comment type="function">
    <text evidence="5">Dephosphorylates the phosphotyrosine-containing proteins.</text>
</comment>
<dbReference type="InterPro" id="IPR023485">
    <property type="entry name" value="Ptyr_pPase"/>
</dbReference>
<evidence type="ECO:0000256" key="7">
    <source>
        <dbReference type="ARBA" id="ARBA00041820"/>
    </source>
</evidence>
<gene>
    <name evidence="11" type="ORF">BU085_03715</name>
</gene>
<dbReference type="STRING" id="1194526.A284_03890"/>
<dbReference type="Gene3D" id="3.40.50.2300">
    <property type="match status" value="1"/>
</dbReference>
<sequence>MKVIFVCTGNTCRSPMAESIAKSLFKNENITVESRGIFALDHQPISKLSEEIIHEQELPQPSLTQSFSEKDIEANLILTMSQSHKAILKSQYGSVTNIFTLSEFVGDESEVNDPYGGDKKIYLNTYKQIYDLISKINPKDLQENYI</sequence>